<dbReference type="InterPro" id="IPR010538">
    <property type="entry name" value="DHOR"/>
</dbReference>
<evidence type="ECO:0000256" key="3">
    <source>
        <dbReference type="ARBA" id="ARBA00023004"/>
    </source>
</evidence>
<evidence type="ECO:0000313" key="7">
    <source>
        <dbReference type="Proteomes" id="UP001156601"/>
    </source>
</evidence>
<dbReference type="PANTHER" id="PTHR30600:SF4">
    <property type="entry name" value="CYTOCHROME C DOMAIN-CONTAINING PROTEIN"/>
    <property type="match status" value="1"/>
</dbReference>
<evidence type="ECO:0000256" key="2">
    <source>
        <dbReference type="ARBA" id="ARBA00022723"/>
    </source>
</evidence>
<evidence type="ECO:0000256" key="4">
    <source>
        <dbReference type="PROSITE-ProRule" id="PRU00433"/>
    </source>
</evidence>
<dbReference type="PANTHER" id="PTHR30600">
    <property type="entry name" value="CYTOCHROME C PEROXIDASE-RELATED"/>
    <property type="match status" value="1"/>
</dbReference>
<comment type="caution">
    <text evidence="6">The sequence shown here is derived from an EMBL/GenBank/DDBJ whole genome shotgun (WGS) entry which is preliminary data.</text>
</comment>
<sequence>MHQLTKQILSSVHLLSFRSKTNVLVLSAGISAICITACGDNERYASSDSTTSIPVFDVTEWLPGGETTSVKSMSGNFIHPSANLHGMAALNFWTGFSLFRDPWVIAPSSTRDRDGLGPLFNARSCIACHQSGAKGLRPESTKNAPTGLVFRLFNFAQIPWVDDNYGDQIQTLFIRGFEHIRLDNSNKKISSLAAEVKIHVKYTQLTNNYPDGTKYILQQPSYTLFEHSDGSLHPNTHLSPRFAPSIFGTGLLDAIAEQDLIAQEDINDINNDGISPKYNKVPLLSGNDKTKQTARSDMHIGRFGLKAKHPTLKQQIAAAFRDDIGITNRLFPNESCAKNQLACKQVAKLGGHDDVELSDKLLNVVLTFNQHLAPAKARNLMSKAAQNGRTLFYEAACHQCHTPSYVTDKHYPVTELANQKIWPYTNLALHDMGEDLSDSYGTANREKTASAEYLATPREWRTPPLWGIGIIEQSPQPAFLHDGRAKSIEEAILWHGGEANQSKQTFIHMSLAQRNELLTFLRAI</sequence>
<name>A0AA37SX27_9ALTE</name>
<dbReference type="InterPro" id="IPR009056">
    <property type="entry name" value="Cyt_c-like_dom"/>
</dbReference>
<dbReference type="PROSITE" id="PS51007">
    <property type="entry name" value="CYTC"/>
    <property type="match status" value="1"/>
</dbReference>
<keyword evidence="3 4" id="KW-0408">Iron</keyword>
<reference evidence="6" key="1">
    <citation type="journal article" date="2014" name="Int. J. Syst. Evol. Microbiol.">
        <title>Complete genome sequence of Corynebacterium casei LMG S-19264T (=DSM 44701T), isolated from a smear-ripened cheese.</title>
        <authorList>
            <consortium name="US DOE Joint Genome Institute (JGI-PGF)"/>
            <person name="Walter F."/>
            <person name="Albersmeier A."/>
            <person name="Kalinowski J."/>
            <person name="Ruckert C."/>
        </authorList>
    </citation>
    <scope>NUCLEOTIDE SEQUENCE</scope>
    <source>
        <strain evidence="6">NBRC 110023</strain>
    </source>
</reference>
<proteinExistence type="predicted"/>
<gene>
    <name evidence="6" type="ORF">GCM10007852_08320</name>
</gene>
<evidence type="ECO:0000313" key="6">
    <source>
        <dbReference type="EMBL" id="GLR69924.1"/>
    </source>
</evidence>
<keyword evidence="7" id="KW-1185">Reference proteome</keyword>
<dbReference type="GO" id="GO:0009055">
    <property type="term" value="F:electron transfer activity"/>
    <property type="evidence" value="ECO:0007669"/>
    <property type="project" value="InterPro"/>
</dbReference>
<keyword evidence="2 4" id="KW-0479">Metal-binding</keyword>
<dbReference type="GO" id="GO:0046872">
    <property type="term" value="F:metal ion binding"/>
    <property type="evidence" value="ECO:0007669"/>
    <property type="project" value="UniProtKB-KW"/>
</dbReference>
<dbReference type="EMBL" id="BSOT01000005">
    <property type="protein sequence ID" value="GLR69924.1"/>
    <property type="molecule type" value="Genomic_DNA"/>
</dbReference>
<keyword evidence="1 4" id="KW-0349">Heme</keyword>
<feature type="domain" description="Cytochrome c" evidence="5">
    <location>
        <begin position="383"/>
        <end position="524"/>
    </location>
</feature>
<dbReference type="InterPro" id="IPR036909">
    <property type="entry name" value="Cyt_c-like_dom_sf"/>
</dbReference>
<dbReference type="Gene3D" id="1.10.760.10">
    <property type="entry name" value="Cytochrome c-like domain"/>
    <property type="match status" value="1"/>
</dbReference>
<protein>
    <submittedName>
        <fullName evidence="6">Lipoprotein</fullName>
    </submittedName>
</protein>
<evidence type="ECO:0000256" key="1">
    <source>
        <dbReference type="ARBA" id="ARBA00022617"/>
    </source>
</evidence>
<dbReference type="SUPFAM" id="SSF46626">
    <property type="entry name" value="Cytochrome c"/>
    <property type="match status" value="1"/>
</dbReference>
<dbReference type="Proteomes" id="UP001156601">
    <property type="component" value="Unassembled WGS sequence"/>
</dbReference>
<dbReference type="AlphaFoldDB" id="A0AA37SX27"/>
<keyword evidence="6" id="KW-0449">Lipoprotein</keyword>
<dbReference type="PIRSF" id="PIRSF028099">
    <property type="entry name" value="DUF1111"/>
    <property type="match status" value="1"/>
</dbReference>
<accession>A0AA37SX27</accession>
<dbReference type="Pfam" id="PF06537">
    <property type="entry name" value="DHOR"/>
    <property type="match status" value="2"/>
</dbReference>
<dbReference type="GO" id="GO:0004130">
    <property type="term" value="F:cytochrome-c peroxidase activity"/>
    <property type="evidence" value="ECO:0007669"/>
    <property type="project" value="TreeGrafter"/>
</dbReference>
<dbReference type="RefSeq" id="WP_284216231.1">
    <property type="nucleotide sequence ID" value="NZ_BSOT01000005.1"/>
</dbReference>
<evidence type="ECO:0000259" key="5">
    <source>
        <dbReference type="PROSITE" id="PS51007"/>
    </source>
</evidence>
<dbReference type="InterPro" id="IPR051395">
    <property type="entry name" value="Cytochrome_c_Peroxidase/MauG"/>
</dbReference>
<organism evidence="6 7">
    <name type="scientific">Agaribacter marinus</name>
    <dbReference type="NCBI Taxonomy" id="1431249"/>
    <lineage>
        <taxon>Bacteria</taxon>
        <taxon>Pseudomonadati</taxon>
        <taxon>Pseudomonadota</taxon>
        <taxon>Gammaproteobacteria</taxon>
        <taxon>Alteromonadales</taxon>
        <taxon>Alteromonadaceae</taxon>
        <taxon>Agaribacter</taxon>
    </lineage>
</organism>
<dbReference type="GO" id="GO:0020037">
    <property type="term" value="F:heme binding"/>
    <property type="evidence" value="ECO:0007669"/>
    <property type="project" value="InterPro"/>
</dbReference>
<reference evidence="6" key="2">
    <citation type="submission" date="2023-01" db="EMBL/GenBank/DDBJ databases">
        <title>Draft genome sequence of Agaribacter marinus strain NBRC 110023.</title>
        <authorList>
            <person name="Sun Q."/>
            <person name="Mori K."/>
        </authorList>
    </citation>
    <scope>NUCLEOTIDE SEQUENCE</scope>
    <source>
        <strain evidence="6">NBRC 110023</strain>
    </source>
</reference>